<proteinExistence type="predicted"/>
<keyword evidence="2" id="KW-1185">Reference proteome</keyword>
<accession>A0A6A4GU44</accession>
<evidence type="ECO:0000313" key="2">
    <source>
        <dbReference type="Proteomes" id="UP000799118"/>
    </source>
</evidence>
<dbReference type="AlphaFoldDB" id="A0A6A4GU44"/>
<dbReference type="EMBL" id="ML769717">
    <property type="protein sequence ID" value="KAE9388966.1"/>
    <property type="molecule type" value="Genomic_DNA"/>
</dbReference>
<name>A0A6A4GU44_9AGAR</name>
<gene>
    <name evidence="1" type="ORF">BT96DRAFT_415715</name>
</gene>
<organism evidence="1 2">
    <name type="scientific">Gymnopus androsaceus JB14</name>
    <dbReference type="NCBI Taxonomy" id="1447944"/>
    <lineage>
        <taxon>Eukaryota</taxon>
        <taxon>Fungi</taxon>
        <taxon>Dikarya</taxon>
        <taxon>Basidiomycota</taxon>
        <taxon>Agaricomycotina</taxon>
        <taxon>Agaricomycetes</taxon>
        <taxon>Agaricomycetidae</taxon>
        <taxon>Agaricales</taxon>
        <taxon>Marasmiineae</taxon>
        <taxon>Omphalotaceae</taxon>
        <taxon>Gymnopus</taxon>
    </lineage>
</organism>
<protein>
    <submittedName>
        <fullName evidence="1">Uncharacterized protein</fullName>
    </submittedName>
</protein>
<evidence type="ECO:0000313" key="1">
    <source>
        <dbReference type="EMBL" id="KAE9388966.1"/>
    </source>
</evidence>
<dbReference type="Proteomes" id="UP000799118">
    <property type="component" value="Unassembled WGS sequence"/>
</dbReference>
<reference evidence="1" key="1">
    <citation type="journal article" date="2019" name="Environ. Microbiol.">
        <title>Fungal ecological strategies reflected in gene transcription - a case study of two litter decomposers.</title>
        <authorList>
            <person name="Barbi F."/>
            <person name="Kohler A."/>
            <person name="Barry K."/>
            <person name="Baskaran P."/>
            <person name="Daum C."/>
            <person name="Fauchery L."/>
            <person name="Ihrmark K."/>
            <person name="Kuo A."/>
            <person name="LaButti K."/>
            <person name="Lipzen A."/>
            <person name="Morin E."/>
            <person name="Grigoriev I.V."/>
            <person name="Henrissat B."/>
            <person name="Lindahl B."/>
            <person name="Martin F."/>
        </authorList>
    </citation>
    <scope>NUCLEOTIDE SEQUENCE</scope>
    <source>
        <strain evidence="1">JB14</strain>
    </source>
</reference>
<sequence>MCESYCKIQIFARHRDFLTGRVACCFRLVAFFICNTRVVSTSFGNSGVINQAIWSDQSICIYIEWIFELLIFRQALCCFGC</sequence>